<dbReference type="AlphaFoldDB" id="A0AAU8NL02"/>
<evidence type="ECO:0000313" key="1">
    <source>
        <dbReference type="EMBL" id="XCP97686.1"/>
    </source>
</evidence>
<proteinExistence type="predicted"/>
<accession>A0AAU8NL02</accession>
<dbReference type="RefSeq" id="WP_342555712.1">
    <property type="nucleotide sequence ID" value="NZ_CP159992.1"/>
</dbReference>
<protein>
    <recommendedName>
        <fullName evidence="2">Exonuclease domain-containing protein</fullName>
    </recommendedName>
</protein>
<evidence type="ECO:0008006" key="2">
    <source>
        <dbReference type="Google" id="ProtNLM"/>
    </source>
</evidence>
<gene>
    <name evidence="1" type="ORF">ABXS70_13715</name>
</gene>
<organism evidence="1">
    <name type="scientific">Paenibacillus sp. AN1007</name>
    <dbReference type="NCBI Taxonomy" id="3151385"/>
    <lineage>
        <taxon>Bacteria</taxon>
        <taxon>Bacillati</taxon>
        <taxon>Bacillota</taxon>
        <taxon>Bacilli</taxon>
        <taxon>Bacillales</taxon>
        <taxon>Paenibacillaceae</taxon>
        <taxon>Paenibacillus</taxon>
    </lineage>
</organism>
<reference evidence="1" key="1">
    <citation type="submission" date="2024-05" db="EMBL/GenBank/DDBJ databases">
        <title>Draft genome assemblies of 36 bacteria isolated from hibernating arctic ground squirrels.</title>
        <authorList>
            <person name="McKee H."/>
            <person name="Mullen L."/>
            <person name="Drown D.M."/>
            <person name="Duddleston K.N."/>
        </authorList>
    </citation>
    <scope>NUCLEOTIDE SEQUENCE</scope>
    <source>
        <strain evidence="1">AN1007</strain>
    </source>
</reference>
<name>A0AAU8NL02_9BACL</name>
<dbReference type="EMBL" id="CP159992">
    <property type="protein sequence ID" value="XCP97686.1"/>
    <property type="molecule type" value="Genomic_DNA"/>
</dbReference>
<sequence>MEIHRHDALADCGIIARIFECVLEEYEERGLDHFTAVSNKRMKRFVIPDMYLKKDKEGVTS</sequence>